<evidence type="ECO:0000256" key="5">
    <source>
        <dbReference type="ARBA" id="ARBA00022989"/>
    </source>
</evidence>
<dbReference type="InterPro" id="IPR051907">
    <property type="entry name" value="DoxX-like_oxidoreductase"/>
</dbReference>
<dbReference type="Proteomes" id="UP000217265">
    <property type="component" value="Chromosome"/>
</dbReference>
<dbReference type="KEGG" id="vbh:CMV30_02530"/>
<keyword evidence="3" id="KW-1003">Cell membrane</keyword>
<keyword evidence="6 7" id="KW-0472">Membrane</keyword>
<dbReference type="GO" id="GO:0005886">
    <property type="term" value="C:plasma membrane"/>
    <property type="evidence" value="ECO:0007669"/>
    <property type="project" value="UniProtKB-SubCell"/>
</dbReference>
<evidence type="ECO:0000256" key="1">
    <source>
        <dbReference type="ARBA" id="ARBA00004651"/>
    </source>
</evidence>
<dbReference type="EMBL" id="CP023344">
    <property type="protein sequence ID" value="ATC62926.1"/>
    <property type="molecule type" value="Genomic_DNA"/>
</dbReference>
<name>A0A290Q9M2_9BACT</name>
<evidence type="ECO:0000256" key="6">
    <source>
        <dbReference type="ARBA" id="ARBA00023136"/>
    </source>
</evidence>
<evidence type="ECO:0000313" key="9">
    <source>
        <dbReference type="Proteomes" id="UP000217265"/>
    </source>
</evidence>
<reference evidence="8 9" key="1">
    <citation type="submission" date="2017-09" db="EMBL/GenBank/DDBJ databases">
        <title>Complete genome sequence of Verrucomicrobial strain HZ-65, isolated from freshwater.</title>
        <authorList>
            <person name="Choi A."/>
        </authorList>
    </citation>
    <scope>NUCLEOTIDE SEQUENCE [LARGE SCALE GENOMIC DNA]</scope>
    <source>
        <strain evidence="8 9">HZ-65</strain>
    </source>
</reference>
<evidence type="ECO:0000256" key="4">
    <source>
        <dbReference type="ARBA" id="ARBA00022692"/>
    </source>
</evidence>
<dbReference type="PANTHER" id="PTHR33452">
    <property type="entry name" value="OXIDOREDUCTASE CATD-RELATED"/>
    <property type="match status" value="1"/>
</dbReference>
<evidence type="ECO:0000313" key="8">
    <source>
        <dbReference type="EMBL" id="ATC62926.1"/>
    </source>
</evidence>
<accession>A0A290Q9M2</accession>
<keyword evidence="4 7" id="KW-0812">Transmembrane</keyword>
<keyword evidence="9" id="KW-1185">Reference proteome</keyword>
<dbReference type="Pfam" id="PF07681">
    <property type="entry name" value="DoxX"/>
    <property type="match status" value="1"/>
</dbReference>
<gene>
    <name evidence="8" type="ORF">CMV30_02530</name>
</gene>
<comment type="subcellular location">
    <subcellularLocation>
        <location evidence="1">Cell membrane</location>
        <topology evidence="1">Multi-pass membrane protein</topology>
    </subcellularLocation>
</comment>
<evidence type="ECO:0000256" key="3">
    <source>
        <dbReference type="ARBA" id="ARBA00022475"/>
    </source>
</evidence>
<dbReference type="InterPro" id="IPR032808">
    <property type="entry name" value="DoxX"/>
</dbReference>
<keyword evidence="5 7" id="KW-1133">Transmembrane helix</keyword>
<feature type="transmembrane region" description="Helical" evidence="7">
    <location>
        <begin position="77"/>
        <end position="101"/>
    </location>
</feature>
<sequence length="154" mass="16800">MSMEISKWYGRFEAVADYLRSPLLLVLRVYWGWQFAQTGWGKLMNLERTAEFFGGLGIPLPKVNAFMAGGVECVGGALLVIGLASRLVSVPLAGTMVVAYVTADNEALRAIFNEPEKFTSAAPFMFLLVAVMVLAFGPGAFSLDRVLINKTETK</sequence>
<evidence type="ECO:0000256" key="2">
    <source>
        <dbReference type="ARBA" id="ARBA00006679"/>
    </source>
</evidence>
<evidence type="ECO:0000256" key="7">
    <source>
        <dbReference type="SAM" id="Phobius"/>
    </source>
</evidence>
<feature type="transmembrane region" description="Helical" evidence="7">
    <location>
        <begin position="121"/>
        <end position="141"/>
    </location>
</feature>
<organism evidence="8 9">
    <name type="scientific">Nibricoccus aquaticus</name>
    <dbReference type="NCBI Taxonomy" id="2576891"/>
    <lineage>
        <taxon>Bacteria</taxon>
        <taxon>Pseudomonadati</taxon>
        <taxon>Verrucomicrobiota</taxon>
        <taxon>Opitutia</taxon>
        <taxon>Opitutales</taxon>
        <taxon>Opitutaceae</taxon>
        <taxon>Nibricoccus</taxon>
    </lineage>
</organism>
<proteinExistence type="inferred from homology"/>
<dbReference type="PANTHER" id="PTHR33452:SF1">
    <property type="entry name" value="INNER MEMBRANE PROTEIN YPHA-RELATED"/>
    <property type="match status" value="1"/>
</dbReference>
<protein>
    <submittedName>
        <fullName evidence="8">DoxX family protein</fullName>
    </submittedName>
</protein>
<dbReference type="OrthoDB" id="8228280at2"/>
<comment type="similarity">
    <text evidence="2">Belongs to the DoxX family.</text>
</comment>
<dbReference type="AlphaFoldDB" id="A0A290Q9M2"/>